<dbReference type="Proteomes" id="UP001303046">
    <property type="component" value="Unassembled WGS sequence"/>
</dbReference>
<dbReference type="PANTHER" id="PTHR22945:SF40">
    <property type="entry name" value="SERPENTINE RECEPTOR, CLASS D (DELTA)-RELATED"/>
    <property type="match status" value="1"/>
</dbReference>
<dbReference type="Pfam" id="PF10317">
    <property type="entry name" value="7TM_GPCR_Srd"/>
    <property type="match status" value="1"/>
</dbReference>
<feature type="transmembrane region" description="Helical" evidence="6">
    <location>
        <begin position="120"/>
        <end position="138"/>
    </location>
</feature>
<evidence type="ECO:0000256" key="5">
    <source>
        <dbReference type="ARBA" id="ARBA00023136"/>
    </source>
</evidence>
<keyword evidence="5 6" id="KW-0472">Membrane</keyword>
<dbReference type="InterPro" id="IPR050920">
    <property type="entry name" value="Nematode_rcpt-like_delta"/>
</dbReference>
<protein>
    <recommendedName>
        <fullName evidence="9">G protein-coupled receptor</fullName>
    </recommendedName>
</protein>
<evidence type="ECO:0000313" key="8">
    <source>
        <dbReference type="Proteomes" id="UP001303046"/>
    </source>
</evidence>
<comment type="subcellular location">
    <subcellularLocation>
        <location evidence="1">Membrane</location>
        <topology evidence="1">Multi-pass membrane protein</topology>
    </subcellularLocation>
</comment>
<proteinExistence type="inferred from homology"/>
<reference evidence="7 8" key="1">
    <citation type="submission" date="2023-08" db="EMBL/GenBank/DDBJ databases">
        <title>A Necator americanus chromosomal reference genome.</title>
        <authorList>
            <person name="Ilik V."/>
            <person name="Petrzelkova K.J."/>
            <person name="Pardy F."/>
            <person name="Fuh T."/>
            <person name="Niatou-Singa F.S."/>
            <person name="Gouil Q."/>
            <person name="Baker L."/>
            <person name="Ritchie M.E."/>
            <person name="Jex A.R."/>
            <person name="Gazzola D."/>
            <person name="Li H."/>
            <person name="Toshio Fujiwara R."/>
            <person name="Zhan B."/>
            <person name="Aroian R.V."/>
            <person name="Pafco B."/>
            <person name="Schwarz E.M."/>
        </authorList>
    </citation>
    <scope>NUCLEOTIDE SEQUENCE [LARGE SCALE GENOMIC DNA]</scope>
    <source>
        <strain evidence="7 8">Aroian</strain>
        <tissue evidence="7">Whole animal</tissue>
    </source>
</reference>
<accession>A0ABR1DKR8</accession>
<evidence type="ECO:0008006" key="9">
    <source>
        <dbReference type="Google" id="ProtNLM"/>
    </source>
</evidence>
<gene>
    <name evidence="7" type="primary">Necator_chrIV.g16096</name>
    <name evidence="7" type="ORF">RB195_002800</name>
</gene>
<dbReference type="PANTHER" id="PTHR22945">
    <property type="entry name" value="SERPENTINE RECEPTOR, CLASS D DELTA"/>
    <property type="match status" value="1"/>
</dbReference>
<evidence type="ECO:0000256" key="3">
    <source>
        <dbReference type="ARBA" id="ARBA00022692"/>
    </source>
</evidence>
<feature type="transmembrane region" description="Helical" evidence="6">
    <location>
        <begin position="144"/>
        <end position="166"/>
    </location>
</feature>
<dbReference type="EMBL" id="JAVFWL010000004">
    <property type="protein sequence ID" value="KAK6751048.1"/>
    <property type="molecule type" value="Genomic_DNA"/>
</dbReference>
<sequence length="197" mass="22290">MTSYLIFSASIIRSSMAASDASFTLWQKWVNEPTIPPHISQFLGDIKGDNLVFAGITNASDILVRGVLIFYVLPWLPIMITINVLKSKMYALVRSRATVFSTETLRLHGNLIKALTTQSLTPFLHLITYICFVVAQYVESSIITEIIMFMPTGILSIVTPIINIYYIRPYCEAFKRCLLCRPKLTENSRSKVDMVRA</sequence>
<organism evidence="7 8">
    <name type="scientific">Necator americanus</name>
    <name type="common">Human hookworm</name>
    <dbReference type="NCBI Taxonomy" id="51031"/>
    <lineage>
        <taxon>Eukaryota</taxon>
        <taxon>Metazoa</taxon>
        <taxon>Ecdysozoa</taxon>
        <taxon>Nematoda</taxon>
        <taxon>Chromadorea</taxon>
        <taxon>Rhabditida</taxon>
        <taxon>Rhabditina</taxon>
        <taxon>Rhabditomorpha</taxon>
        <taxon>Strongyloidea</taxon>
        <taxon>Ancylostomatidae</taxon>
        <taxon>Bunostominae</taxon>
        <taxon>Necator</taxon>
    </lineage>
</organism>
<evidence type="ECO:0000313" key="7">
    <source>
        <dbReference type="EMBL" id="KAK6751048.1"/>
    </source>
</evidence>
<evidence type="ECO:0000256" key="2">
    <source>
        <dbReference type="ARBA" id="ARBA00009166"/>
    </source>
</evidence>
<dbReference type="InterPro" id="IPR019421">
    <property type="entry name" value="7TM_GPCR_serpentine_rcpt_Srd"/>
</dbReference>
<evidence type="ECO:0000256" key="1">
    <source>
        <dbReference type="ARBA" id="ARBA00004141"/>
    </source>
</evidence>
<comment type="similarity">
    <text evidence="2">Belongs to the nematode receptor-like protein srd family.</text>
</comment>
<keyword evidence="4 6" id="KW-1133">Transmembrane helix</keyword>
<dbReference type="SUPFAM" id="SSF81321">
    <property type="entry name" value="Family A G protein-coupled receptor-like"/>
    <property type="match status" value="1"/>
</dbReference>
<keyword evidence="8" id="KW-1185">Reference proteome</keyword>
<evidence type="ECO:0000256" key="6">
    <source>
        <dbReference type="SAM" id="Phobius"/>
    </source>
</evidence>
<keyword evidence="3 6" id="KW-0812">Transmembrane</keyword>
<evidence type="ECO:0000256" key="4">
    <source>
        <dbReference type="ARBA" id="ARBA00022989"/>
    </source>
</evidence>
<comment type="caution">
    <text evidence="7">The sequence shown here is derived from an EMBL/GenBank/DDBJ whole genome shotgun (WGS) entry which is preliminary data.</text>
</comment>
<name>A0ABR1DKR8_NECAM</name>
<feature type="transmembrane region" description="Helical" evidence="6">
    <location>
        <begin position="62"/>
        <end position="85"/>
    </location>
</feature>